<dbReference type="EMBL" id="JAKNSF020000125">
    <property type="protein sequence ID" value="KAK7713677.1"/>
    <property type="molecule type" value="Genomic_DNA"/>
</dbReference>
<gene>
    <name evidence="1" type="ORF">SLS63_012059</name>
</gene>
<comment type="caution">
    <text evidence="1">The sequence shown here is derived from an EMBL/GenBank/DDBJ whole genome shotgun (WGS) entry which is preliminary data.</text>
</comment>
<accession>A0ABR1NSI6</accession>
<protein>
    <recommendedName>
        <fullName evidence="3">Hydroxymethyltransferase</fullName>
    </recommendedName>
</protein>
<sequence length="833" mass="89340">MPKIVSKTVVGPSPGEYYGTLITNGISYEDGSPVTVQDKLYVKFLAPPSTGVPQLTALLSPWQQVDATFTLEPMADKSVGVTAELPIAGPYQFNVSDTLTWGINGDLRGNASEYTESFELYAEKLPSGTVETVVPDAPDGALSTSKQTITLFKGGVPLSRLAPPGKTTPFEVDTGDYTVKVDDLTDENETVVATASVSPTEITVKQDAITTLTVSYGTPQKFSALDIKVGQLSTPLDKEQLHVQVKVGGDEVKAFDSPNNYTTSVRRLPPSGTATVIATLTLNNIKYTSQQPVELSNALISVDIENGNISSAGIDTSSFVDLPVKVSTELEPSDESIALRLVSRDQTAFIYSKEVPIESGTIKLGPVAPGRYKVSASGYIKDGTVYGAHVVNEVEVASGGSPKIDMEILRGPKLAVRGFPDYLSFGAISDLVDSEGKDLTAAKVTSVFKYAGTDGAGDPGVYLDDDQATTRTVDLASLVSKNLDGQSVLPVMISYTVNLSLGDSEKLLQSADRLEHSFGNLILSLQLASNASQNEVPAGYIVNPDFLGANQQEDRAPSYSMPVVEPLKKALAHHKVNAAVPETVTETLAGYVQAVNWLIKTVAPKVTFGWQANLWGVGTSAWIYDQNDNTVSITNAKKTADYIRALGVHEGEYAPDFLAIDRYEADDFTIRGYGNSYCYGPREWARFYDFVRSVALELKVPVMPWQIPASRIPRATGDADVTADSLEPDHWGTGGTYIFGDAGIGSDLQNIHPAVLDIKLASDLIPHEDVESLFESAEPFDLGVPSWGDFPLRGIFSVLLGGGSTTGVVTSIGTTGKWTQDKIREYMGNPTFF</sequence>
<evidence type="ECO:0008006" key="3">
    <source>
        <dbReference type="Google" id="ProtNLM"/>
    </source>
</evidence>
<proteinExistence type="predicted"/>
<dbReference type="Proteomes" id="UP001430848">
    <property type="component" value="Unassembled WGS sequence"/>
</dbReference>
<evidence type="ECO:0000313" key="1">
    <source>
        <dbReference type="EMBL" id="KAK7713677.1"/>
    </source>
</evidence>
<keyword evidence="2" id="KW-1185">Reference proteome</keyword>
<organism evidence="1 2">
    <name type="scientific">Diaporthe eres</name>
    <name type="common">Phomopsis oblonga</name>
    <dbReference type="NCBI Taxonomy" id="83184"/>
    <lineage>
        <taxon>Eukaryota</taxon>
        <taxon>Fungi</taxon>
        <taxon>Dikarya</taxon>
        <taxon>Ascomycota</taxon>
        <taxon>Pezizomycotina</taxon>
        <taxon>Sordariomycetes</taxon>
        <taxon>Sordariomycetidae</taxon>
        <taxon>Diaporthales</taxon>
        <taxon>Diaporthaceae</taxon>
        <taxon>Diaporthe</taxon>
        <taxon>Diaporthe eres species complex</taxon>
    </lineage>
</organism>
<evidence type="ECO:0000313" key="2">
    <source>
        <dbReference type="Proteomes" id="UP001430848"/>
    </source>
</evidence>
<reference evidence="1 2" key="1">
    <citation type="submission" date="2024-02" db="EMBL/GenBank/DDBJ databases">
        <title>De novo assembly and annotation of 12 fungi associated with fruit tree decline syndrome in Ontario, Canada.</title>
        <authorList>
            <person name="Sulman M."/>
            <person name="Ellouze W."/>
            <person name="Ilyukhin E."/>
        </authorList>
    </citation>
    <scope>NUCLEOTIDE SEQUENCE [LARGE SCALE GENOMIC DNA]</scope>
    <source>
        <strain evidence="1 2">M169</strain>
    </source>
</reference>
<name>A0ABR1NSI6_DIAER</name>